<sequence>TLPKTHPLATI</sequence>
<evidence type="ECO:0000313" key="2">
    <source>
        <dbReference type="Proteomes" id="UP000028524"/>
    </source>
</evidence>
<reference evidence="1 2" key="1">
    <citation type="journal article" date="2014" name="BMC Genomics">
        <title>Comparative genome sequencing reveals chemotype-specific gene clusters in the toxigenic black mold Stachybotrys.</title>
        <authorList>
            <person name="Semeiks J."/>
            <person name="Borek D."/>
            <person name="Otwinowski Z."/>
            <person name="Grishin N.V."/>
        </authorList>
    </citation>
    <scope>NUCLEOTIDE SEQUENCE [LARGE SCALE GENOMIC DNA]</scope>
    <source>
        <strain evidence="1 2">IBT 40285</strain>
    </source>
</reference>
<feature type="non-terminal residue" evidence="1">
    <location>
        <position position="11"/>
    </location>
</feature>
<keyword evidence="2" id="KW-1185">Reference proteome</keyword>
<dbReference type="InParanoid" id="A0A084R2Y4"/>
<evidence type="ECO:0000313" key="1">
    <source>
        <dbReference type="EMBL" id="KFA70569.1"/>
    </source>
</evidence>
<protein>
    <submittedName>
        <fullName evidence="1">Uncharacterized protein</fullName>
    </submittedName>
</protein>
<gene>
    <name evidence="1" type="ORF">S40285_08956</name>
</gene>
<organism evidence="1 2">
    <name type="scientific">Stachybotrys chlorohalonatus (strain IBT 40285)</name>
    <dbReference type="NCBI Taxonomy" id="1283841"/>
    <lineage>
        <taxon>Eukaryota</taxon>
        <taxon>Fungi</taxon>
        <taxon>Dikarya</taxon>
        <taxon>Ascomycota</taxon>
        <taxon>Pezizomycotina</taxon>
        <taxon>Sordariomycetes</taxon>
        <taxon>Hypocreomycetidae</taxon>
        <taxon>Hypocreales</taxon>
        <taxon>Stachybotryaceae</taxon>
        <taxon>Stachybotrys</taxon>
    </lineage>
</organism>
<feature type="non-terminal residue" evidence="1">
    <location>
        <position position="1"/>
    </location>
</feature>
<proteinExistence type="predicted"/>
<dbReference type="Proteomes" id="UP000028524">
    <property type="component" value="Unassembled WGS sequence"/>
</dbReference>
<dbReference type="HOGENOM" id="CLU_3438249_0_0_1"/>
<dbReference type="EMBL" id="KL659184">
    <property type="protein sequence ID" value="KFA70569.1"/>
    <property type="molecule type" value="Genomic_DNA"/>
</dbReference>
<name>A0A084R2Y4_STAC4</name>
<accession>A0A084R2Y4</accession>